<organism evidence="2 3">
    <name type="scientific">Sulfurimonas paralvinellae</name>
    <dbReference type="NCBI Taxonomy" id="317658"/>
    <lineage>
        <taxon>Bacteria</taxon>
        <taxon>Pseudomonadati</taxon>
        <taxon>Campylobacterota</taxon>
        <taxon>Epsilonproteobacteria</taxon>
        <taxon>Campylobacterales</taxon>
        <taxon>Sulfurimonadaceae</taxon>
        <taxon>Sulfurimonas</taxon>
    </lineage>
</organism>
<dbReference type="InterPro" id="IPR015943">
    <property type="entry name" value="WD40/YVTN_repeat-like_dom_sf"/>
</dbReference>
<dbReference type="InterPro" id="IPR036322">
    <property type="entry name" value="WD40_repeat_dom_sf"/>
</dbReference>
<keyword evidence="1" id="KW-0175">Coiled coil</keyword>
<dbReference type="RefSeq" id="WP_193110908.1">
    <property type="nucleotide sequence ID" value="NZ_CP041406.1"/>
</dbReference>
<dbReference type="SUPFAM" id="SSF50978">
    <property type="entry name" value="WD40 repeat-like"/>
    <property type="match status" value="1"/>
</dbReference>
<name>A0A7M1BAB1_9BACT</name>
<dbReference type="Gene3D" id="2.130.10.10">
    <property type="entry name" value="YVTN repeat-like/Quinoprotein amine dehydrogenase"/>
    <property type="match status" value="2"/>
</dbReference>
<dbReference type="KEGG" id="spal:FM071_10250"/>
<keyword evidence="3" id="KW-1185">Reference proteome</keyword>
<protein>
    <recommendedName>
        <fullName evidence="4">WD40 repeat domain-containing protein</fullName>
    </recommendedName>
</protein>
<evidence type="ECO:0000313" key="3">
    <source>
        <dbReference type="Proteomes" id="UP000593580"/>
    </source>
</evidence>
<evidence type="ECO:0008006" key="4">
    <source>
        <dbReference type="Google" id="ProtNLM"/>
    </source>
</evidence>
<reference evidence="2 3" key="1">
    <citation type="submission" date="2019-07" db="EMBL/GenBank/DDBJ databases">
        <title>Sulfurimonas paralvinellae sp. nov., a novel mesophilic, hydrogen- and sulfur-oxidizing chemolithoautotroph within the Epsilonproteo- bacteria isolated from a deep-sea hydrothermal vent polychaete nest, reclassification of Thiomicrospira denitrificans as Sulfurimonas denitrificans comb. nov. and emended description of the genus Sulfurimonas.</title>
        <authorList>
            <person name="Wang S."/>
            <person name="Jiang L."/>
            <person name="Shao Z."/>
        </authorList>
    </citation>
    <scope>NUCLEOTIDE SEQUENCE [LARGE SCALE GENOMIC DNA]</scope>
    <source>
        <strain evidence="2 3">GO25</strain>
    </source>
</reference>
<feature type="coiled-coil region" evidence="1">
    <location>
        <begin position="506"/>
        <end position="558"/>
    </location>
</feature>
<dbReference type="AlphaFoldDB" id="A0A7M1BAB1"/>
<accession>A0A7M1BAB1</accession>
<dbReference type="EMBL" id="CP041406">
    <property type="protein sequence ID" value="QOP46649.1"/>
    <property type="molecule type" value="Genomic_DNA"/>
</dbReference>
<gene>
    <name evidence="2" type="ORF">FM071_10250</name>
</gene>
<evidence type="ECO:0000256" key="1">
    <source>
        <dbReference type="SAM" id="Coils"/>
    </source>
</evidence>
<proteinExistence type="predicted"/>
<sequence length="706" mass="82036">MQQTKCLQFRRDVFEINTLDKHFIALASSSQNIKIIDPYKCKVLHNIYSELLCEKTTAVAFHPTQEIMALANESTLFILDTTHRNIMQTISTHEGTIDMLLFLENTPYLICSTQNGRVLQYRYEGKSQISRLCSFPYSTTAIKKQIKNNYISAIAHNSEYLACSGYGGAVTLLKFHSHAKKFTFEVSKSRVNALAFLDDKRVIFANVEGTLFTAKLRKNAAITQTNTLQRDIAQILPLPHSHYALIVSKSDTIMLFDYKKNKIVTKNFLSFDVPLKKVILLNASEMLVALIDNSIVKLFLGNQATLKQQLEAGNILEALELIEVNPMLQETPEAKEAEELYKKLYSKTVLHFLKTNNKEVLEVLQPYSKLKNKKNDYKNLLLSLENYPKLQIFYKEHKYALAYALCEKFSTLQHTPEYQMLEEHYKKSFTLAQKQLLLGRLQQAKELLEPFTTVHSKRSMMQLLLRQNKEFLAFLKAVSEKDYDKINTLLQKNPNFQEIPSYIALYTQIEDDLNRLKKQIDKGEISKAMNMIKELQKISSLKQELHSLYKQALEAKKLLHYYEKENFKECYETLDENPELESMQLAQLLEKHWNKLIDKGEMYALEGNIKALKETFGELLHISTRRNKIGDLLRLSFHSKIKQGLHQRNYRAAENLIYSYIDIFGMDSEIKQLMNGFEKVTQTKLAITFNQQKHKERNSWIYSEIL</sequence>
<dbReference type="Proteomes" id="UP000593580">
    <property type="component" value="Chromosome"/>
</dbReference>
<evidence type="ECO:0000313" key="2">
    <source>
        <dbReference type="EMBL" id="QOP46649.1"/>
    </source>
</evidence>